<organism evidence="1 2">
    <name type="scientific">Streptosporangium canum</name>
    <dbReference type="NCBI Taxonomy" id="324952"/>
    <lineage>
        <taxon>Bacteria</taxon>
        <taxon>Bacillati</taxon>
        <taxon>Actinomycetota</taxon>
        <taxon>Actinomycetes</taxon>
        <taxon>Streptosporangiales</taxon>
        <taxon>Streptosporangiaceae</taxon>
        <taxon>Streptosporangium</taxon>
    </lineage>
</organism>
<dbReference type="EMBL" id="FOQY01000045">
    <property type="protein sequence ID" value="SFK98473.1"/>
    <property type="molecule type" value="Genomic_DNA"/>
</dbReference>
<evidence type="ECO:0000313" key="2">
    <source>
        <dbReference type="Proteomes" id="UP000199111"/>
    </source>
</evidence>
<name>A0A1I4DZQ3_9ACTN</name>
<gene>
    <name evidence="1" type="ORF">SAMN05216275_14513</name>
</gene>
<dbReference type="AlphaFoldDB" id="A0A1I4DZQ3"/>
<dbReference type="Pfam" id="PF19449">
    <property type="entry name" value="DUF5987"/>
    <property type="match status" value="1"/>
</dbReference>
<dbReference type="InterPro" id="IPR046029">
    <property type="entry name" value="DUF5987"/>
</dbReference>
<protein>
    <submittedName>
        <fullName evidence="1">Uncharacterized protein</fullName>
    </submittedName>
</protein>
<reference evidence="2" key="1">
    <citation type="submission" date="2016-10" db="EMBL/GenBank/DDBJ databases">
        <authorList>
            <person name="Varghese N."/>
            <person name="Submissions S."/>
        </authorList>
    </citation>
    <scope>NUCLEOTIDE SEQUENCE [LARGE SCALE GENOMIC DNA]</scope>
    <source>
        <strain evidence="2">CGMCC 4.2126</strain>
    </source>
</reference>
<accession>A0A1I4DZQ3</accession>
<dbReference type="Proteomes" id="UP000199111">
    <property type="component" value="Unassembled WGS sequence"/>
</dbReference>
<keyword evidence="2" id="KW-1185">Reference proteome</keyword>
<proteinExistence type="predicted"/>
<sequence>MTPRIRDEDQVRTMTLEAFADTIVPGEKRSPDDRAVAGAAPGGGAVAAGALELLEWDATGLSSGLDEFARLLNGHAQVYATEHELASDESVPPFVALPFEHRTALVQRLTTPGHPEKEFWVSLALFSNMAFDSAAHLHTADALAAGHPGLIAMGIELPDPDGLWRFPAYSYGRPLARLHPDTTPSGSPA</sequence>
<evidence type="ECO:0000313" key="1">
    <source>
        <dbReference type="EMBL" id="SFK98473.1"/>
    </source>
</evidence>